<name>A0AAE3GQ04_9CYAN</name>
<reference evidence="3" key="1">
    <citation type="submission" date="2022-06" db="EMBL/GenBank/DDBJ databases">
        <title>New cyanobacteria of genus Symplocastrum in benthos of Lake Baikal.</title>
        <authorList>
            <person name="Sorokovikova E."/>
            <person name="Tikhonova I."/>
            <person name="Krasnopeev A."/>
            <person name="Evseev P."/>
            <person name="Gladkikh A."/>
            <person name="Belykh O."/>
        </authorList>
    </citation>
    <scope>NUCLEOTIDE SEQUENCE</scope>
    <source>
        <strain evidence="3">BBK-W-15</strain>
    </source>
</reference>
<evidence type="ECO:0000313" key="4">
    <source>
        <dbReference type="Proteomes" id="UP001204953"/>
    </source>
</evidence>
<sequence>MILDNHIKQLKKTGMEPLRVLASIIRLPVLLCALVILGMPYLAAPAWAQDSPNPPHFEKITVATQQTDGYWVEAVDINNDNKPDLVTSGLTVGKVVWYENPTWEEHDITQLPKPVALAQDDIDGDGWTDIFISHDYGGCMFNCGPEDGKISWLRNPGETGGEWDVYHIGDLVATHRLQLGHFTTKDELELLAVPVVGSAGVESPVPITLYTKPEDVLTADKWPSKIVDESFHIIHGVVPYNSGEELDSVLLASEEGINIFSLDETHNPVIKPIGTGELGQVDFKGSGNVAIGYLTEKFPFDHYFPTAEPFHGNTIALYTPTGDNQSYERKVMYEFGPVDESVAHHVVTTDFDGDGDDEFLLAKRGSRPWQGVFYYDPILNENSKLEFKMTQLSDSSTARIAIADFNGDGLKDFATTGYYTAGYFLADNSEVLVFLNRGDD</sequence>
<proteinExistence type="predicted"/>
<dbReference type="InterPro" id="IPR013517">
    <property type="entry name" value="FG-GAP"/>
</dbReference>
<dbReference type="InterPro" id="IPR028994">
    <property type="entry name" value="Integrin_alpha_N"/>
</dbReference>
<keyword evidence="1" id="KW-0732">Signal</keyword>
<dbReference type="SUPFAM" id="SSF69318">
    <property type="entry name" value="Integrin alpha N-terminal domain"/>
    <property type="match status" value="1"/>
</dbReference>
<keyword evidence="4" id="KW-1185">Reference proteome</keyword>
<dbReference type="Pfam" id="PF13517">
    <property type="entry name" value="FG-GAP_3"/>
    <property type="match status" value="1"/>
</dbReference>
<gene>
    <name evidence="3" type="ORF">NJ959_05010</name>
</gene>
<dbReference type="PANTHER" id="PTHR44103">
    <property type="entry name" value="PROPROTEIN CONVERTASE P"/>
    <property type="match status" value="1"/>
</dbReference>
<protein>
    <submittedName>
        <fullName evidence="3">VCBS repeat-containing protein</fullName>
    </submittedName>
</protein>
<dbReference type="EMBL" id="JAMZMM010000029">
    <property type="protein sequence ID" value="MCP2727836.1"/>
    <property type="molecule type" value="Genomic_DNA"/>
</dbReference>
<organism evidence="3 4">
    <name type="scientific">Limnofasciculus baicalensis BBK-W-15</name>
    <dbReference type="NCBI Taxonomy" id="2699891"/>
    <lineage>
        <taxon>Bacteria</taxon>
        <taxon>Bacillati</taxon>
        <taxon>Cyanobacteriota</taxon>
        <taxon>Cyanophyceae</taxon>
        <taxon>Coleofasciculales</taxon>
        <taxon>Coleofasciculaceae</taxon>
        <taxon>Limnofasciculus</taxon>
        <taxon>Limnofasciculus baicalensis</taxon>
    </lineage>
</organism>
<dbReference type="PANTHER" id="PTHR44103:SF1">
    <property type="entry name" value="PROPROTEIN CONVERTASE P"/>
    <property type="match status" value="1"/>
</dbReference>
<evidence type="ECO:0000259" key="2">
    <source>
        <dbReference type="Pfam" id="PF22301"/>
    </source>
</evidence>
<dbReference type="Proteomes" id="UP001204953">
    <property type="component" value="Unassembled WGS sequence"/>
</dbReference>
<dbReference type="AlphaFoldDB" id="A0AAE3GQ04"/>
<feature type="domain" description="Aldos-2-ulose dehydratase beta-propeller" evidence="2">
    <location>
        <begin position="148"/>
        <end position="319"/>
    </location>
</feature>
<comment type="caution">
    <text evidence="3">The sequence shown here is derived from an EMBL/GenBank/DDBJ whole genome shotgun (WGS) entry which is preliminary data.</text>
</comment>
<accession>A0AAE3GQ04</accession>
<dbReference type="InterPro" id="IPR054583">
    <property type="entry name" value="Beta-prop_AUDH"/>
</dbReference>
<dbReference type="Pfam" id="PF22301">
    <property type="entry name" value="AUDH_beta_propeller"/>
    <property type="match status" value="1"/>
</dbReference>
<evidence type="ECO:0000313" key="3">
    <source>
        <dbReference type="EMBL" id="MCP2727836.1"/>
    </source>
</evidence>
<evidence type="ECO:0000256" key="1">
    <source>
        <dbReference type="ARBA" id="ARBA00022729"/>
    </source>
</evidence>
<dbReference type="Gene3D" id="2.130.10.130">
    <property type="entry name" value="Integrin alpha, N-terminal"/>
    <property type="match status" value="1"/>
</dbReference>